<evidence type="ECO:0000313" key="2">
    <source>
        <dbReference type="EMBL" id="OEY86481.1"/>
    </source>
</evidence>
<keyword evidence="3" id="KW-1185">Reference proteome</keyword>
<feature type="transmembrane region" description="Helical" evidence="1">
    <location>
        <begin position="101"/>
        <end position="126"/>
    </location>
</feature>
<keyword evidence="1" id="KW-1133">Transmembrane helix</keyword>
<sequence length="160" mass="17486">MFNRFCDDLFYDEEIALIYTLRTEIALIGAVVGAVLGLILSKLALSPPIVGGLVGVIIPLLVTSLWITASMSQEEDVEKAVNTQYIGMEEKLKSQNIKDNVYLFGMCLASIAIGSIVDAFAHYLIIEMMLEGILASIIKVLACTTIGGQQHQYQACYCQC</sequence>
<protein>
    <submittedName>
        <fullName evidence="2">Uncharacterized protein</fullName>
    </submittedName>
</protein>
<evidence type="ECO:0000313" key="3">
    <source>
        <dbReference type="Proteomes" id="UP000175679"/>
    </source>
</evidence>
<proteinExistence type="predicted"/>
<evidence type="ECO:0000256" key="1">
    <source>
        <dbReference type="SAM" id="Phobius"/>
    </source>
</evidence>
<gene>
    <name evidence="2" type="ORF">BIY23_03560</name>
</gene>
<comment type="caution">
    <text evidence="2">The sequence shown here is derived from an EMBL/GenBank/DDBJ whole genome shotgun (WGS) entry which is preliminary data.</text>
</comment>
<feature type="transmembrane region" description="Helical" evidence="1">
    <location>
        <begin position="49"/>
        <end position="69"/>
    </location>
</feature>
<dbReference type="RefSeq" id="WP_070065222.1">
    <property type="nucleotide sequence ID" value="NZ_MJMG01000009.1"/>
</dbReference>
<dbReference type="AlphaFoldDB" id="A0A1E7QJ25"/>
<dbReference type="EMBL" id="MJMG01000009">
    <property type="protein sequence ID" value="OEY86481.1"/>
    <property type="molecule type" value="Genomic_DNA"/>
</dbReference>
<keyword evidence="1" id="KW-0812">Transmembrane</keyword>
<dbReference type="Proteomes" id="UP000175679">
    <property type="component" value="Unassembled WGS sequence"/>
</dbReference>
<feature type="transmembrane region" description="Helical" evidence="1">
    <location>
        <begin position="25"/>
        <end position="43"/>
    </location>
</feature>
<name>A0A1E7QJ25_WOLPI</name>
<keyword evidence="1" id="KW-0472">Membrane</keyword>
<organism evidence="2 3">
    <name type="scientific">Wolbachia pipientis</name>
    <dbReference type="NCBI Taxonomy" id="955"/>
    <lineage>
        <taxon>Bacteria</taxon>
        <taxon>Pseudomonadati</taxon>
        <taxon>Pseudomonadota</taxon>
        <taxon>Alphaproteobacteria</taxon>
        <taxon>Rickettsiales</taxon>
        <taxon>Anaplasmataceae</taxon>
        <taxon>Wolbachieae</taxon>
        <taxon>Wolbachia</taxon>
    </lineage>
</organism>
<accession>A0A1E7QJ25</accession>
<reference evidence="2 3" key="1">
    <citation type="submission" date="2016-09" db="EMBL/GenBank/DDBJ databases">
        <title>Genomic evidence for plant-parasitic nematodes as the earliest Wolbachia hosts.</title>
        <authorList>
            <person name="Brown A.M."/>
            <person name="Wasala S.K."/>
            <person name="Howe D.K."/>
            <person name="Peetz A.B."/>
            <person name="Zasada I.A."/>
            <person name="Denver D.R."/>
        </authorList>
    </citation>
    <scope>NUCLEOTIDE SEQUENCE [LARGE SCALE GENOMIC DNA]</scope>
    <source>
        <strain evidence="3">wPpe</strain>
    </source>
</reference>